<sequence length="148" mass="17065">LNKLLIRFTKSRPRQSNDNGLVETKNGSVVRKNLGYAYIPQACAELLNGYNKEFLNPYINFHRPCFFPVSVIDHKGKVKKTYPYDEVMPPYEKLKSLPEAESCLRPMITFEALDAIANQMSDNQFAERMVKARSNLFQQISRFANRVA</sequence>
<gene>
    <name evidence="1" type="ORF">S03H2_39617</name>
</gene>
<dbReference type="AlphaFoldDB" id="X1FYP5"/>
<protein>
    <recommendedName>
        <fullName evidence="2">Integrase catalytic domain-containing protein</fullName>
    </recommendedName>
</protein>
<comment type="caution">
    <text evidence="1">The sequence shown here is derived from an EMBL/GenBank/DDBJ whole genome shotgun (WGS) entry which is preliminary data.</text>
</comment>
<reference evidence="1" key="1">
    <citation type="journal article" date="2014" name="Front. Microbiol.">
        <title>High frequency of phylogenetically diverse reductive dehalogenase-homologous genes in deep subseafloor sedimentary metagenomes.</title>
        <authorList>
            <person name="Kawai M."/>
            <person name="Futagami T."/>
            <person name="Toyoda A."/>
            <person name="Takaki Y."/>
            <person name="Nishi S."/>
            <person name="Hori S."/>
            <person name="Arai W."/>
            <person name="Tsubouchi T."/>
            <person name="Morono Y."/>
            <person name="Uchiyama I."/>
            <person name="Ito T."/>
            <person name="Fujiyama A."/>
            <person name="Inagaki F."/>
            <person name="Takami H."/>
        </authorList>
    </citation>
    <scope>NUCLEOTIDE SEQUENCE</scope>
    <source>
        <strain evidence="1">Expedition CK06-06</strain>
    </source>
</reference>
<organism evidence="1">
    <name type="scientific">marine sediment metagenome</name>
    <dbReference type="NCBI Taxonomy" id="412755"/>
    <lineage>
        <taxon>unclassified sequences</taxon>
        <taxon>metagenomes</taxon>
        <taxon>ecological metagenomes</taxon>
    </lineage>
</organism>
<evidence type="ECO:0000313" key="1">
    <source>
        <dbReference type="EMBL" id="GAH50112.1"/>
    </source>
</evidence>
<name>X1FYP5_9ZZZZ</name>
<evidence type="ECO:0008006" key="2">
    <source>
        <dbReference type="Google" id="ProtNLM"/>
    </source>
</evidence>
<proteinExistence type="predicted"/>
<accession>X1FYP5</accession>
<feature type="non-terminal residue" evidence="1">
    <location>
        <position position="1"/>
    </location>
</feature>
<dbReference type="EMBL" id="BARU01024510">
    <property type="protein sequence ID" value="GAH50112.1"/>
    <property type="molecule type" value="Genomic_DNA"/>
</dbReference>